<evidence type="ECO:0000313" key="1">
    <source>
        <dbReference type="Proteomes" id="UP000813463"/>
    </source>
</evidence>
<reference evidence="1" key="1">
    <citation type="journal article" date="2021" name="Nat. Commun.">
        <title>Genomic analyses provide insights into spinach domestication and the genetic basis of agronomic traits.</title>
        <authorList>
            <person name="Cai X."/>
            <person name="Sun X."/>
            <person name="Xu C."/>
            <person name="Sun H."/>
            <person name="Wang X."/>
            <person name="Ge C."/>
            <person name="Zhang Z."/>
            <person name="Wang Q."/>
            <person name="Fei Z."/>
            <person name="Jiao C."/>
            <person name="Wang Q."/>
        </authorList>
    </citation>
    <scope>NUCLEOTIDE SEQUENCE [LARGE SCALE GENOMIC DNA]</scope>
    <source>
        <strain evidence="1">cv. Varoflay</strain>
    </source>
</reference>
<proteinExistence type="predicted"/>
<name>A0ABM3QJ12_SPIOL</name>
<organism evidence="1 2">
    <name type="scientific">Spinacia oleracea</name>
    <name type="common">Spinach</name>
    <dbReference type="NCBI Taxonomy" id="3562"/>
    <lineage>
        <taxon>Eukaryota</taxon>
        <taxon>Viridiplantae</taxon>
        <taxon>Streptophyta</taxon>
        <taxon>Embryophyta</taxon>
        <taxon>Tracheophyta</taxon>
        <taxon>Spermatophyta</taxon>
        <taxon>Magnoliopsida</taxon>
        <taxon>eudicotyledons</taxon>
        <taxon>Gunneridae</taxon>
        <taxon>Pentapetalae</taxon>
        <taxon>Caryophyllales</taxon>
        <taxon>Chenopodiaceae</taxon>
        <taxon>Chenopodioideae</taxon>
        <taxon>Anserineae</taxon>
        <taxon>Spinacia</taxon>
    </lineage>
</organism>
<gene>
    <name evidence="2" type="primary">LOC110799973</name>
</gene>
<protein>
    <submittedName>
        <fullName evidence="2">Uncharacterized protein isoform X1</fullName>
    </submittedName>
</protein>
<evidence type="ECO:0000313" key="2">
    <source>
        <dbReference type="RefSeq" id="XP_056683352.1"/>
    </source>
</evidence>
<dbReference type="Proteomes" id="UP000813463">
    <property type="component" value="Chromosome 4"/>
</dbReference>
<keyword evidence="1" id="KW-1185">Reference proteome</keyword>
<dbReference type="GeneID" id="110799973"/>
<accession>A0ABM3QJ12</accession>
<dbReference type="RefSeq" id="XP_056683352.1">
    <property type="nucleotide sequence ID" value="XM_056827374.1"/>
</dbReference>
<sequence length="183" mass="20505">MGLKLRMHLPEQAMEVATVFFRNSTPASEAAETLKKFTEEREKKLKALQEKMQLGEKEAKRFIPVDAFPGDIVIFTRVLNLLRGLSATMDVRIVYLDIMRPFAESALGGLCHGHSVERTCNMIKDARLCCEPGQKPTGSSRVAPDAMFSKLQGRGPLPKRSWMKFETSGLLTLTIVNHPQCNK</sequence>
<reference evidence="2" key="2">
    <citation type="submission" date="2025-08" db="UniProtKB">
        <authorList>
            <consortium name="RefSeq"/>
        </authorList>
    </citation>
    <scope>IDENTIFICATION</scope>
    <source>
        <tissue evidence="2">Leaf</tissue>
    </source>
</reference>